<comment type="caution">
    <text evidence="8">The sequence shown here is derived from an EMBL/GenBank/DDBJ whole genome shotgun (WGS) entry which is preliminary data.</text>
</comment>
<evidence type="ECO:0000256" key="3">
    <source>
        <dbReference type="ARBA" id="ARBA00022884"/>
    </source>
</evidence>
<dbReference type="SUPFAM" id="SSF48013">
    <property type="entry name" value="NusB-like"/>
    <property type="match status" value="1"/>
</dbReference>
<reference evidence="8 9" key="1">
    <citation type="submission" date="2018-06" db="EMBL/GenBank/DDBJ databases">
        <title>Extensive metabolic versatility and redundancy in microbially diverse, dynamic hydrothermal sediments.</title>
        <authorList>
            <person name="Dombrowski N."/>
            <person name="Teske A."/>
            <person name="Baker B.J."/>
        </authorList>
    </citation>
    <scope>NUCLEOTIDE SEQUENCE [LARGE SCALE GENOMIC DNA]</scope>
    <source>
        <strain evidence="8">B36_G15</strain>
    </source>
</reference>
<evidence type="ECO:0000256" key="1">
    <source>
        <dbReference type="ARBA" id="ARBA00005952"/>
    </source>
</evidence>
<keyword evidence="5 6" id="KW-0804">Transcription</keyword>
<dbReference type="GO" id="GO:0003723">
    <property type="term" value="F:RNA binding"/>
    <property type="evidence" value="ECO:0007669"/>
    <property type="project" value="UniProtKB-UniRule"/>
</dbReference>
<keyword evidence="3 6" id="KW-0694">RNA-binding</keyword>
<dbReference type="PANTHER" id="PTHR11078:SF3">
    <property type="entry name" value="ANTITERMINATION NUSB DOMAIN-CONTAINING PROTEIN"/>
    <property type="match status" value="1"/>
</dbReference>
<dbReference type="PANTHER" id="PTHR11078">
    <property type="entry name" value="N UTILIZATION SUBSTANCE PROTEIN B-RELATED"/>
    <property type="match status" value="1"/>
</dbReference>
<proteinExistence type="inferred from homology"/>
<dbReference type="GO" id="GO:0005829">
    <property type="term" value="C:cytosol"/>
    <property type="evidence" value="ECO:0007669"/>
    <property type="project" value="TreeGrafter"/>
</dbReference>
<dbReference type="NCBIfam" id="TIGR01951">
    <property type="entry name" value="nusB"/>
    <property type="match status" value="1"/>
</dbReference>
<comment type="function">
    <text evidence="6">Involved in transcription antitermination. Required for transcription of ribosomal RNA (rRNA) genes. Binds specifically to the boxA antiterminator sequence of the ribosomal RNA (rrn) operons.</text>
</comment>
<organism evidence="8 9">
    <name type="scientific">candidate division WOR-3 bacterium</name>
    <dbReference type="NCBI Taxonomy" id="2052148"/>
    <lineage>
        <taxon>Bacteria</taxon>
        <taxon>Bacteria division WOR-3</taxon>
    </lineage>
</organism>
<evidence type="ECO:0000256" key="4">
    <source>
        <dbReference type="ARBA" id="ARBA00023015"/>
    </source>
</evidence>
<keyword evidence="2 6" id="KW-0889">Transcription antitermination</keyword>
<feature type="domain" description="NusB/RsmB/TIM44" evidence="7">
    <location>
        <begin position="5"/>
        <end position="127"/>
    </location>
</feature>
<evidence type="ECO:0000256" key="6">
    <source>
        <dbReference type="HAMAP-Rule" id="MF_00073"/>
    </source>
</evidence>
<keyword evidence="4 6" id="KW-0805">Transcription regulation</keyword>
<dbReference type="Gene3D" id="1.10.940.10">
    <property type="entry name" value="NusB-like"/>
    <property type="match status" value="1"/>
</dbReference>
<dbReference type="InterPro" id="IPR035926">
    <property type="entry name" value="NusB-like_sf"/>
</dbReference>
<dbReference type="EMBL" id="QNBE01000020">
    <property type="protein sequence ID" value="RKX71012.1"/>
    <property type="molecule type" value="Genomic_DNA"/>
</dbReference>
<sequence length="131" mass="15094">MRHRGRKVALEAIYRFANTKEDPDQALADIITRDQIPEPVARFAREIVSGVEQNLDRIDRLITEQLKNWDMDRLSLIDQAILRIGVFELLEDKIPYQAVIDEAIRLAKEFGGTDSYRFVNGVLDAVRKRIG</sequence>
<name>A0A660SKH0_UNCW3</name>
<comment type="similarity">
    <text evidence="1 6">Belongs to the NusB family.</text>
</comment>
<protein>
    <recommendedName>
        <fullName evidence="6">Transcription antitermination protein NusB</fullName>
    </recommendedName>
    <alternativeName>
        <fullName evidence="6">Antitermination factor NusB</fullName>
    </alternativeName>
</protein>
<dbReference type="Proteomes" id="UP000268469">
    <property type="component" value="Unassembled WGS sequence"/>
</dbReference>
<dbReference type="Pfam" id="PF01029">
    <property type="entry name" value="NusB"/>
    <property type="match status" value="1"/>
</dbReference>
<dbReference type="InterPro" id="IPR006027">
    <property type="entry name" value="NusB_RsmB_TIM44"/>
</dbReference>
<dbReference type="HAMAP" id="MF_00073">
    <property type="entry name" value="NusB"/>
    <property type="match status" value="1"/>
</dbReference>
<accession>A0A660SKH0</accession>
<evidence type="ECO:0000313" key="8">
    <source>
        <dbReference type="EMBL" id="RKX71012.1"/>
    </source>
</evidence>
<gene>
    <name evidence="6 8" type="primary">nusB</name>
    <name evidence="8" type="ORF">DRP53_03020</name>
</gene>
<dbReference type="GO" id="GO:0006353">
    <property type="term" value="P:DNA-templated transcription termination"/>
    <property type="evidence" value="ECO:0007669"/>
    <property type="project" value="UniProtKB-UniRule"/>
</dbReference>
<evidence type="ECO:0000259" key="7">
    <source>
        <dbReference type="Pfam" id="PF01029"/>
    </source>
</evidence>
<evidence type="ECO:0000256" key="5">
    <source>
        <dbReference type="ARBA" id="ARBA00023163"/>
    </source>
</evidence>
<dbReference type="GO" id="GO:0031564">
    <property type="term" value="P:transcription antitermination"/>
    <property type="evidence" value="ECO:0007669"/>
    <property type="project" value="UniProtKB-KW"/>
</dbReference>
<evidence type="ECO:0000256" key="2">
    <source>
        <dbReference type="ARBA" id="ARBA00022814"/>
    </source>
</evidence>
<dbReference type="InterPro" id="IPR011605">
    <property type="entry name" value="NusB_fam"/>
</dbReference>
<dbReference type="AlphaFoldDB" id="A0A660SKH0"/>
<evidence type="ECO:0000313" key="9">
    <source>
        <dbReference type="Proteomes" id="UP000268469"/>
    </source>
</evidence>